<dbReference type="PANTHER" id="PTHR13773">
    <property type="entry name" value="PHOSPHATIDATE CYTIDYLYLTRANSFERASE"/>
    <property type="match status" value="1"/>
</dbReference>
<keyword evidence="7" id="KW-0808">Transferase</keyword>
<dbReference type="Proteomes" id="UP000824782">
    <property type="component" value="Unassembled WGS sequence"/>
</dbReference>
<evidence type="ECO:0000256" key="12">
    <source>
        <dbReference type="ARBA" id="ARBA00023136"/>
    </source>
</evidence>
<proteinExistence type="inferred from homology"/>
<keyword evidence="8 16" id="KW-0812">Transmembrane</keyword>
<evidence type="ECO:0000256" key="10">
    <source>
        <dbReference type="ARBA" id="ARBA00022989"/>
    </source>
</evidence>
<dbReference type="EMBL" id="WNYA01000001">
    <property type="protein sequence ID" value="KAG8593489.1"/>
    <property type="molecule type" value="Genomic_DNA"/>
</dbReference>
<evidence type="ECO:0000256" key="7">
    <source>
        <dbReference type="ARBA" id="ARBA00022679"/>
    </source>
</evidence>
<evidence type="ECO:0000313" key="17">
    <source>
        <dbReference type="EMBL" id="KAG8593489.1"/>
    </source>
</evidence>
<keyword evidence="11" id="KW-0443">Lipid metabolism</keyword>
<keyword evidence="10 16" id="KW-1133">Transmembrane helix</keyword>
<evidence type="ECO:0000256" key="14">
    <source>
        <dbReference type="ARBA" id="ARBA00023264"/>
    </source>
</evidence>
<feature type="transmembrane region" description="Helical" evidence="16">
    <location>
        <begin position="221"/>
        <end position="245"/>
    </location>
</feature>
<feature type="region of interest" description="Disordered" evidence="15">
    <location>
        <begin position="1"/>
        <end position="24"/>
    </location>
</feature>
<name>A0AAV7D990_ENGPU</name>
<dbReference type="PANTHER" id="PTHR13773:SF16">
    <property type="entry name" value="PHOSPHATIDATE CYTIDYLYLTRANSFERASE 1"/>
    <property type="match status" value="1"/>
</dbReference>
<protein>
    <recommendedName>
        <fullName evidence="5">phosphatidate cytidylyltransferase</fullName>
        <ecNumber evidence="5">2.7.7.41</ecNumber>
    </recommendedName>
</protein>
<keyword evidence="13" id="KW-0594">Phospholipid biosynthesis</keyword>
<keyword evidence="18" id="KW-1185">Reference proteome</keyword>
<dbReference type="InterPro" id="IPR016720">
    <property type="entry name" value="PC_Trfase_euk"/>
</dbReference>
<dbReference type="EC" id="2.7.7.41" evidence="5"/>
<keyword evidence="9" id="KW-0548">Nucleotidyltransferase</keyword>
<comment type="subcellular location">
    <subcellularLocation>
        <location evidence="1">Membrane</location>
        <topology evidence="1">Multi-pass membrane protein</topology>
    </subcellularLocation>
</comment>
<accession>A0AAV7D990</accession>
<evidence type="ECO:0000313" key="18">
    <source>
        <dbReference type="Proteomes" id="UP000824782"/>
    </source>
</evidence>
<evidence type="ECO:0000256" key="6">
    <source>
        <dbReference type="ARBA" id="ARBA00022516"/>
    </source>
</evidence>
<feature type="transmembrane region" description="Helical" evidence="16">
    <location>
        <begin position="164"/>
        <end position="185"/>
    </location>
</feature>
<dbReference type="Pfam" id="PF01148">
    <property type="entry name" value="CTP_transf_1"/>
    <property type="match status" value="1"/>
</dbReference>
<evidence type="ECO:0000256" key="9">
    <source>
        <dbReference type="ARBA" id="ARBA00022695"/>
    </source>
</evidence>
<keyword evidence="12 16" id="KW-0472">Membrane</keyword>
<dbReference type="GO" id="GO:0004605">
    <property type="term" value="F:phosphatidate cytidylyltransferase activity"/>
    <property type="evidence" value="ECO:0007669"/>
    <property type="project" value="UniProtKB-EC"/>
</dbReference>
<gene>
    <name evidence="17" type="ORF">GDO81_000850</name>
</gene>
<comment type="pathway">
    <text evidence="3">Lipid metabolism.</text>
</comment>
<keyword evidence="14" id="KW-1208">Phospholipid metabolism</keyword>
<evidence type="ECO:0000256" key="16">
    <source>
        <dbReference type="SAM" id="Phobius"/>
    </source>
</evidence>
<evidence type="ECO:0000256" key="8">
    <source>
        <dbReference type="ARBA" id="ARBA00022692"/>
    </source>
</evidence>
<feature type="transmembrane region" description="Helical" evidence="16">
    <location>
        <begin position="191"/>
        <end position="214"/>
    </location>
</feature>
<evidence type="ECO:0000256" key="2">
    <source>
        <dbReference type="ARBA" id="ARBA00005119"/>
    </source>
</evidence>
<organism evidence="17 18">
    <name type="scientific">Engystomops pustulosus</name>
    <name type="common">Tungara frog</name>
    <name type="synonym">Physalaemus pustulosus</name>
    <dbReference type="NCBI Taxonomy" id="76066"/>
    <lineage>
        <taxon>Eukaryota</taxon>
        <taxon>Metazoa</taxon>
        <taxon>Chordata</taxon>
        <taxon>Craniata</taxon>
        <taxon>Vertebrata</taxon>
        <taxon>Euteleostomi</taxon>
        <taxon>Amphibia</taxon>
        <taxon>Batrachia</taxon>
        <taxon>Anura</taxon>
        <taxon>Neobatrachia</taxon>
        <taxon>Hyloidea</taxon>
        <taxon>Leptodactylidae</taxon>
        <taxon>Leiuperinae</taxon>
        <taxon>Engystomops</taxon>
    </lineage>
</organism>
<sequence length="326" mass="38254">MSELRRRAAAGEAEHDHSDRETVEDKYVEADADSAVEGDVTDAPLPTDSTPLLLNNALSGMSSRWKNWWIRGIFSLTMITLFFFLIYLGPAMLILLVSAIQVKCFHEIISIGHRFYKSYELPWFRTLSWYFLLCVNYFFYGETLADYFATFVQREESLQFLIRYHRFISFALYVIGFCMFVLSLVKKHYRLQFYMFGWTHVTLLITVTQSHLIIQNLFEGIIWFLVPVSIVICNDIMAYLFGFFFGRTPLIKFSYILAQFQYFVCPVEYNSDTNSFSISCEPSELFSLHSYTVPPYLQSLLGWVRALLFLGLMYTYTWMLPPLREK</sequence>
<dbReference type="GO" id="GO:0008654">
    <property type="term" value="P:phospholipid biosynthetic process"/>
    <property type="evidence" value="ECO:0007669"/>
    <property type="project" value="UniProtKB-KW"/>
</dbReference>
<evidence type="ECO:0000256" key="11">
    <source>
        <dbReference type="ARBA" id="ARBA00023098"/>
    </source>
</evidence>
<evidence type="ECO:0000256" key="5">
    <source>
        <dbReference type="ARBA" id="ARBA00012487"/>
    </source>
</evidence>
<evidence type="ECO:0000256" key="1">
    <source>
        <dbReference type="ARBA" id="ARBA00004141"/>
    </source>
</evidence>
<reference evidence="17" key="1">
    <citation type="thesis" date="2020" institute="ProQuest LLC" country="789 East Eisenhower Parkway, Ann Arbor, MI, USA">
        <title>Comparative Genomics and Chromosome Evolution.</title>
        <authorList>
            <person name="Mudd A.B."/>
        </authorList>
    </citation>
    <scope>NUCLEOTIDE SEQUENCE</scope>
    <source>
        <strain evidence="17">237g6f4</strain>
        <tissue evidence="17">Blood</tissue>
    </source>
</reference>
<dbReference type="GO" id="GO:0005789">
    <property type="term" value="C:endoplasmic reticulum membrane"/>
    <property type="evidence" value="ECO:0007669"/>
    <property type="project" value="TreeGrafter"/>
</dbReference>
<evidence type="ECO:0000256" key="4">
    <source>
        <dbReference type="ARBA" id="ARBA00010185"/>
    </source>
</evidence>
<comment type="caution">
    <text evidence="17">The sequence shown here is derived from an EMBL/GenBank/DDBJ whole genome shotgun (WGS) entry which is preliminary data.</text>
</comment>
<evidence type="ECO:0000256" key="13">
    <source>
        <dbReference type="ARBA" id="ARBA00023209"/>
    </source>
</evidence>
<feature type="transmembrane region" description="Helical" evidence="16">
    <location>
        <begin position="300"/>
        <end position="320"/>
    </location>
</feature>
<feature type="compositionally biased region" description="Basic and acidic residues" evidence="15">
    <location>
        <begin position="12"/>
        <end position="24"/>
    </location>
</feature>
<comment type="similarity">
    <text evidence="4">Belongs to the CDS family.</text>
</comment>
<keyword evidence="6" id="KW-0444">Lipid biosynthesis</keyword>
<evidence type="ECO:0000256" key="15">
    <source>
        <dbReference type="SAM" id="MobiDB-lite"/>
    </source>
</evidence>
<dbReference type="AlphaFoldDB" id="A0AAV7D990"/>
<feature type="transmembrane region" description="Helical" evidence="16">
    <location>
        <begin position="129"/>
        <end position="152"/>
    </location>
</feature>
<evidence type="ECO:0000256" key="3">
    <source>
        <dbReference type="ARBA" id="ARBA00005189"/>
    </source>
</evidence>
<comment type="pathway">
    <text evidence="2">Phospholipid metabolism; CDP-diacylglycerol biosynthesis; CDP-diacylglycerol from sn-glycerol 3-phosphate: step 3/3.</text>
</comment>